<evidence type="ECO:0000313" key="1">
    <source>
        <dbReference type="EMBL" id="PRQ60797.1"/>
    </source>
</evidence>
<gene>
    <name evidence="1" type="ORF">RchiOBHm_Chr0c40g0503431</name>
</gene>
<dbReference type="AlphaFoldDB" id="A0A2P6SQ53"/>
<proteinExistence type="predicted"/>
<name>A0A2P6SQ53_ROSCH</name>
<dbReference type="Gramene" id="PRQ60797">
    <property type="protein sequence ID" value="PRQ60797"/>
    <property type="gene ID" value="RchiOBHm_Chr0c40g0503431"/>
</dbReference>
<evidence type="ECO:0000313" key="2">
    <source>
        <dbReference type="Proteomes" id="UP000238479"/>
    </source>
</evidence>
<keyword evidence="2" id="KW-1185">Reference proteome</keyword>
<dbReference type="EMBL" id="PDCK01000035">
    <property type="protein sequence ID" value="PRQ60797.1"/>
    <property type="molecule type" value="Genomic_DNA"/>
</dbReference>
<accession>A0A2P6SQ53</accession>
<sequence length="81" mass="9158">MNGVMSLLWSTKESMITKTCRGLHCYTSLDPEDTIIKSFTHMLTLAKEVQIAYHIKRVTLQMKEQGVICVPLCLLQGLGIF</sequence>
<organism evidence="1 2">
    <name type="scientific">Rosa chinensis</name>
    <name type="common">China rose</name>
    <dbReference type="NCBI Taxonomy" id="74649"/>
    <lineage>
        <taxon>Eukaryota</taxon>
        <taxon>Viridiplantae</taxon>
        <taxon>Streptophyta</taxon>
        <taxon>Embryophyta</taxon>
        <taxon>Tracheophyta</taxon>
        <taxon>Spermatophyta</taxon>
        <taxon>Magnoliopsida</taxon>
        <taxon>eudicotyledons</taxon>
        <taxon>Gunneridae</taxon>
        <taxon>Pentapetalae</taxon>
        <taxon>rosids</taxon>
        <taxon>fabids</taxon>
        <taxon>Rosales</taxon>
        <taxon>Rosaceae</taxon>
        <taxon>Rosoideae</taxon>
        <taxon>Rosoideae incertae sedis</taxon>
        <taxon>Rosa</taxon>
    </lineage>
</organism>
<protein>
    <submittedName>
        <fullName evidence="1">Uncharacterized protein</fullName>
    </submittedName>
</protein>
<dbReference type="Proteomes" id="UP000238479">
    <property type="component" value="Unassembled WGS sequence"/>
</dbReference>
<comment type="caution">
    <text evidence="1">The sequence shown here is derived from an EMBL/GenBank/DDBJ whole genome shotgun (WGS) entry which is preliminary data.</text>
</comment>
<reference evidence="1 2" key="1">
    <citation type="journal article" date="2018" name="Nat. Genet.">
        <title>The Rosa genome provides new insights in the design of modern roses.</title>
        <authorList>
            <person name="Bendahmane M."/>
        </authorList>
    </citation>
    <scope>NUCLEOTIDE SEQUENCE [LARGE SCALE GENOMIC DNA]</scope>
    <source>
        <strain evidence="2">cv. Old Blush</strain>
    </source>
</reference>